<keyword evidence="4" id="KW-1185">Reference proteome</keyword>
<feature type="chain" id="PRO_5040469654" description="Secreted protein" evidence="2">
    <location>
        <begin position="20"/>
        <end position="68"/>
    </location>
</feature>
<dbReference type="AlphaFoldDB" id="A0A9Q4FZI9"/>
<comment type="caution">
    <text evidence="3">The sequence shown here is derived from an EMBL/GenBank/DDBJ whole genome shotgun (WGS) entry which is preliminary data.</text>
</comment>
<feature type="compositionally biased region" description="Basic and acidic residues" evidence="1">
    <location>
        <begin position="52"/>
        <end position="68"/>
    </location>
</feature>
<gene>
    <name evidence="3" type="ORF">HXA33_11360</name>
</gene>
<proteinExistence type="predicted"/>
<protein>
    <recommendedName>
        <fullName evidence="5">Secreted protein</fullName>
    </recommendedName>
</protein>
<feature type="region of interest" description="Disordered" evidence="1">
    <location>
        <begin position="23"/>
        <end position="68"/>
    </location>
</feature>
<accession>A0A9Q4FZI9</accession>
<dbReference type="PROSITE" id="PS51257">
    <property type="entry name" value="PROKAR_LIPOPROTEIN"/>
    <property type="match status" value="1"/>
</dbReference>
<dbReference type="Proteomes" id="UP001057753">
    <property type="component" value="Unassembled WGS sequence"/>
</dbReference>
<evidence type="ECO:0000313" key="3">
    <source>
        <dbReference type="EMBL" id="MCR6097157.1"/>
    </source>
</evidence>
<organism evidence="3 4">
    <name type="scientific">Salipaludibacillus agaradhaerens</name>
    <name type="common">Bacillus agaradhaerens</name>
    <dbReference type="NCBI Taxonomy" id="76935"/>
    <lineage>
        <taxon>Bacteria</taxon>
        <taxon>Bacillati</taxon>
        <taxon>Bacillota</taxon>
        <taxon>Bacilli</taxon>
        <taxon>Bacillales</taxon>
        <taxon>Bacillaceae</taxon>
    </lineage>
</organism>
<evidence type="ECO:0000313" key="4">
    <source>
        <dbReference type="Proteomes" id="UP001057753"/>
    </source>
</evidence>
<evidence type="ECO:0008006" key="5">
    <source>
        <dbReference type="Google" id="ProtNLM"/>
    </source>
</evidence>
<dbReference type="RefSeq" id="WP_257821589.1">
    <property type="nucleotide sequence ID" value="NZ_JABXYM010000001.1"/>
</dbReference>
<evidence type="ECO:0000256" key="2">
    <source>
        <dbReference type="SAM" id="SignalP"/>
    </source>
</evidence>
<keyword evidence="2" id="KW-0732">Signal</keyword>
<dbReference type="EMBL" id="JABXYM010000001">
    <property type="protein sequence ID" value="MCR6097157.1"/>
    <property type="molecule type" value="Genomic_DNA"/>
</dbReference>
<reference evidence="3" key="1">
    <citation type="submission" date="2020-06" db="EMBL/GenBank/DDBJ databases">
        <title>Insight into the genomes of haloalkaliphilic bacilli from Kenyan soda lakes.</title>
        <authorList>
            <person name="Mwirichia R."/>
            <person name="Villamizar G.C."/>
            <person name="Poehlein A."/>
            <person name="Mugweru J."/>
            <person name="Kipnyargis A."/>
            <person name="Kiplimo D."/>
            <person name="Orwa P."/>
            <person name="Daniel R."/>
        </authorList>
    </citation>
    <scope>NUCLEOTIDE SEQUENCE</scope>
    <source>
        <strain evidence="3">B1096_S55</strain>
    </source>
</reference>
<evidence type="ECO:0000256" key="1">
    <source>
        <dbReference type="SAM" id="MobiDB-lite"/>
    </source>
</evidence>
<sequence>MRKAMLFLVLMGTFLLVSCVTGESKDNNIEDDPEKTQFQKNKESDEEDEYWTEEKMKEAEPHTPIDDD</sequence>
<feature type="compositionally biased region" description="Basic and acidic residues" evidence="1">
    <location>
        <begin position="23"/>
        <end position="43"/>
    </location>
</feature>
<feature type="signal peptide" evidence="2">
    <location>
        <begin position="1"/>
        <end position="19"/>
    </location>
</feature>
<name>A0A9Q4FZI9_SALAG</name>